<feature type="compositionally biased region" description="Pro residues" evidence="1">
    <location>
        <begin position="181"/>
        <end position="193"/>
    </location>
</feature>
<dbReference type="AlphaFoldDB" id="Q0RCI5"/>
<name>Q0RCI5_FRAAA</name>
<dbReference type="OrthoDB" id="3186544at2"/>
<dbReference type="Proteomes" id="UP000000657">
    <property type="component" value="Chromosome"/>
</dbReference>
<evidence type="ECO:0000259" key="3">
    <source>
        <dbReference type="Pfam" id="PF10400"/>
    </source>
</evidence>
<dbReference type="PANTHER" id="PTHR43252:SF6">
    <property type="entry name" value="NEGATIVE TRANSCRIPTION REGULATOR PADR"/>
    <property type="match status" value="1"/>
</dbReference>
<sequence length="235" mass="24981">MAEIALTPVSYLVLGEVARRGSATPYDLKVAVAESVGNYWSFPHAQLYKEPPRLAEAGLLAEERETGGRRRRTFRITDAGRRSLQDWLSSPDPGRTELRDLGLLKLAFADLGRPGDVARLARAQAAAHRAHLEVYRTLAALPPDAMVWTLRRTLDLGLAYERLVAEFWERLAADPALTPTAPAPPPTPAPPTSTPTAAPTRPARDVPGGSAGDAVASPGPQVVTDDVAAEGGGVG</sequence>
<evidence type="ECO:0000313" key="4">
    <source>
        <dbReference type="EMBL" id="CAJ64839.1"/>
    </source>
</evidence>
<evidence type="ECO:0008006" key="6">
    <source>
        <dbReference type="Google" id="ProtNLM"/>
    </source>
</evidence>
<evidence type="ECO:0000259" key="2">
    <source>
        <dbReference type="Pfam" id="PF03551"/>
    </source>
</evidence>
<dbReference type="KEGG" id="fal:FRAAL6216"/>
<dbReference type="InterPro" id="IPR036388">
    <property type="entry name" value="WH-like_DNA-bd_sf"/>
</dbReference>
<dbReference type="RefSeq" id="WP_011607266.1">
    <property type="nucleotide sequence ID" value="NC_008278.1"/>
</dbReference>
<dbReference type="InterPro" id="IPR005149">
    <property type="entry name" value="Tscrpt_reg_PadR_N"/>
</dbReference>
<organism evidence="4 5">
    <name type="scientific">Frankia alni (strain DSM 45986 / CECT 9034 / ACN14a)</name>
    <dbReference type="NCBI Taxonomy" id="326424"/>
    <lineage>
        <taxon>Bacteria</taxon>
        <taxon>Bacillati</taxon>
        <taxon>Actinomycetota</taxon>
        <taxon>Actinomycetes</taxon>
        <taxon>Frankiales</taxon>
        <taxon>Frankiaceae</taxon>
        <taxon>Frankia</taxon>
    </lineage>
</organism>
<dbReference type="PANTHER" id="PTHR43252">
    <property type="entry name" value="TRANSCRIPTIONAL REGULATOR YQJI"/>
    <property type="match status" value="1"/>
</dbReference>
<dbReference type="InterPro" id="IPR018309">
    <property type="entry name" value="Tscrpt_reg_PadR_C"/>
</dbReference>
<feature type="domain" description="Transcription regulator PadR C-terminal" evidence="3">
    <location>
        <begin position="99"/>
        <end position="170"/>
    </location>
</feature>
<keyword evidence="5" id="KW-1185">Reference proteome</keyword>
<dbReference type="EMBL" id="CT573213">
    <property type="protein sequence ID" value="CAJ64839.1"/>
    <property type="molecule type" value="Genomic_DNA"/>
</dbReference>
<proteinExistence type="predicted"/>
<dbReference type="eggNOG" id="COG1695">
    <property type="taxonomic scope" value="Bacteria"/>
</dbReference>
<feature type="region of interest" description="Disordered" evidence="1">
    <location>
        <begin position="176"/>
        <end position="235"/>
    </location>
</feature>
<dbReference type="Pfam" id="PF03551">
    <property type="entry name" value="PadR"/>
    <property type="match status" value="1"/>
</dbReference>
<reference evidence="4 5" key="1">
    <citation type="journal article" date="2007" name="Genome Res.">
        <title>Genome characteristics of facultatively symbiotic Frankia sp. strains reflect host range and host plant biogeography.</title>
        <authorList>
            <person name="Normand P."/>
            <person name="Lapierre P."/>
            <person name="Tisa L.S."/>
            <person name="Gogarten J.P."/>
            <person name="Alloisio N."/>
            <person name="Bagnarol E."/>
            <person name="Bassi C.A."/>
            <person name="Berry A.M."/>
            <person name="Bickhart D.M."/>
            <person name="Choisne N."/>
            <person name="Couloux A."/>
            <person name="Cournoyer B."/>
            <person name="Cruveiller S."/>
            <person name="Daubin V."/>
            <person name="Demange N."/>
            <person name="Francino M.P."/>
            <person name="Goltsman E."/>
            <person name="Huang Y."/>
            <person name="Kopp O.R."/>
            <person name="Labarre L."/>
            <person name="Lapidus A."/>
            <person name="Lavire C."/>
            <person name="Marechal J."/>
            <person name="Martinez M."/>
            <person name="Mastronunzio J.E."/>
            <person name="Mullin B.C."/>
            <person name="Niemann J."/>
            <person name="Pujic P."/>
            <person name="Rawnsley T."/>
            <person name="Rouy Z."/>
            <person name="Schenowitz C."/>
            <person name="Sellstedt A."/>
            <person name="Tavares F."/>
            <person name="Tomkins J.P."/>
            <person name="Vallenet D."/>
            <person name="Valverde C."/>
            <person name="Wall L.G."/>
            <person name="Wang Y."/>
            <person name="Medigue C."/>
            <person name="Benson D.R."/>
        </authorList>
    </citation>
    <scope>NUCLEOTIDE SEQUENCE [LARGE SCALE GENOMIC DNA]</scope>
    <source>
        <strain evidence="5">DSM 45986 / CECT 9034 / ACN14a</strain>
    </source>
</reference>
<dbReference type="Pfam" id="PF10400">
    <property type="entry name" value="Vir_act_alpha_C"/>
    <property type="match status" value="1"/>
</dbReference>
<dbReference type="InterPro" id="IPR036390">
    <property type="entry name" value="WH_DNA-bd_sf"/>
</dbReference>
<dbReference type="HOGENOM" id="CLU_089258_5_0_11"/>
<accession>Q0RCI5</accession>
<dbReference type="Gene3D" id="1.10.10.10">
    <property type="entry name" value="Winged helix-like DNA-binding domain superfamily/Winged helix DNA-binding domain"/>
    <property type="match status" value="1"/>
</dbReference>
<dbReference type="STRING" id="326424.FRAAL6216"/>
<protein>
    <recommendedName>
        <fullName evidence="6">PadR family transcriptional regulator</fullName>
    </recommendedName>
</protein>
<dbReference type="SUPFAM" id="SSF46785">
    <property type="entry name" value="Winged helix' DNA-binding domain"/>
    <property type="match status" value="1"/>
</dbReference>
<evidence type="ECO:0000256" key="1">
    <source>
        <dbReference type="SAM" id="MobiDB-lite"/>
    </source>
</evidence>
<evidence type="ECO:0000313" key="5">
    <source>
        <dbReference type="Proteomes" id="UP000000657"/>
    </source>
</evidence>
<gene>
    <name evidence="4" type="ordered locus">FRAAL6216</name>
</gene>
<feature type="domain" description="Transcription regulator PadR N-terminal" evidence="2">
    <location>
        <begin position="18"/>
        <end position="85"/>
    </location>
</feature>